<dbReference type="Proteomes" id="UP000011087">
    <property type="component" value="Unassembled WGS sequence"/>
</dbReference>
<dbReference type="OrthoDB" id="6344460at2759"/>
<dbReference type="AlphaFoldDB" id="L1J9G8"/>
<dbReference type="RefSeq" id="XP_005832178.1">
    <property type="nucleotide sequence ID" value="XM_005832121.1"/>
</dbReference>
<dbReference type="InterPro" id="IPR036020">
    <property type="entry name" value="WW_dom_sf"/>
</dbReference>
<proteinExistence type="predicted"/>
<evidence type="ECO:0000313" key="4">
    <source>
        <dbReference type="Proteomes" id="UP000011087"/>
    </source>
</evidence>
<dbReference type="Pfam" id="PF00397">
    <property type="entry name" value="WW"/>
    <property type="match status" value="1"/>
</dbReference>
<keyword evidence="4" id="KW-1185">Reference proteome</keyword>
<dbReference type="PROSITE" id="PS50020">
    <property type="entry name" value="WW_DOMAIN_2"/>
    <property type="match status" value="1"/>
</dbReference>
<dbReference type="SMART" id="SM00456">
    <property type="entry name" value="WW"/>
    <property type="match status" value="1"/>
</dbReference>
<dbReference type="SUPFAM" id="SSF51045">
    <property type="entry name" value="WW domain"/>
    <property type="match status" value="1"/>
</dbReference>
<dbReference type="EMBL" id="JH993000">
    <property type="protein sequence ID" value="EKX45198.1"/>
    <property type="molecule type" value="Genomic_DNA"/>
</dbReference>
<sequence>MQELSLNFSTVVYFLDPCFVQVFRAPQMPRKSKRYPPEVLDFAVYLGIDVDKEEDLIWIAGEQCLSEELPEPWTEHTSSRGDIYFYNSETDESTVEHPLFHKYRMLYEEKRQEKECDLLQIVREAVLVPFLGCFER</sequence>
<organism evidence="2">
    <name type="scientific">Guillardia theta (strain CCMP2712)</name>
    <name type="common">Cryptophyte</name>
    <dbReference type="NCBI Taxonomy" id="905079"/>
    <lineage>
        <taxon>Eukaryota</taxon>
        <taxon>Cryptophyceae</taxon>
        <taxon>Pyrenomonadales</taxon>
        <taxon>Geminigeraceae</taxon>
        <taxon>Guillardia</taxon>
    </lineage>
</organism>
<dbReference type="GeneID" id="17301901"/>
<dbReference type="CDD" id="cd00201">
    <property type="entry name" value="WW"/>
    <property type="match status" value="1"/>
</dbReference>
<accession>L1J9G8</accession>
<evidence type="ECO:0000313" key="2">
    <source>
        <dbReference type="EMBL" id="EKX45198.1"/>
    </source>
</evidence>
<gene>
    <name evidence="2" type="ORF">GUITHDRAFT_108840</name>
</gene>
<dbReference type="OMA" id="SPSHICQ"/>
<evidence type="ECO:0000313" key="3">
    <source>
        <dbReference type="EnsemblProtists" id="EKX45198"/>
    </source>
</evidence>
<dbReference type="InterPro" id="IPR001202">
    <property type="entry name" value="WW_dom"/>
</dbReference>
<name>L1J9G8_GUITC</name>
<evidence type="ECO:0000259" key="1">
    <source>
        <dbReference type="PROSITE" id="PS50020"/>
    </source>
</evidence>
<dbReference type="Gene3D" id="2.20.70.10">
    <property type="match status" value="1"/>
</dbReference>
<dbReference type="HOGENOM" id="CLU_1879371_0_0_1"/>
<protein>
    <recommendedName>
        <fullName evidence="1">WW domain-containing protein</fullName>
    </recommendedName>
</protein>
<dbReference type="PANTHER" id="PTHR21715">
    <property type="entry name" value="RH04127P"/>
    <property type="match status" value="1"/>
</dbReference>
<reference evidence="2 4" key="1">
    <citation type="journal article" date="2012" name="Nature">
        <title>Algal genomes reveal evolutionary mosaicism and the fate of nucleomorphs.</title>
        <authorList>
            <consortium name="DOE Joint Genome Institute"/>
            <person name="Curtis B.A."/>
            <person name="Tanifuji G."/>
            <person name="Burki F."/>
            <person name="Gruber A."/>
            <person name="Irimia M."/>
            <person name="Maruyama S."/>
            <person name="Arias M.C."/>
            <person name="Ball S.G."/>
            <person name="Gile G.H."/>
            <person name="Hirakawa Y."/>
            <person name="Hopkins J.F."/>
            <person name="Kuo A."/>
            <person name="Rensing S.A."/>
            <person name="Schmutz J."/>
            <person name="Symeonidi A."/>
            <person name="Elias M."/>
            <person name="Eveleigh R.J."/>
            <person name="Herman E.K."/>
            <person name="Klute M.J."/>
            <person name="Nakayama T."/>
            <person name="Obornik M."/>
            <person name="Reyes-Prieto A."/>
            <person name="Armbrust E.V."/>
            <person name="Aves S.J."/>
            <person name="Beiko R.G."/>
            <person name="Coutinho P."/>
            <person name="Dacks J.B."/>
            <person name="Durnford D.G."/>
            <person name="Fast N.M."/>
            <person name="Green B.R."/>
            <person name="Grisdale C.J."/>
            <person name="Hempel F."/>
            <person name="Henrissat B."/>
            <person name="Hoppner M.P."/>
            <person name="Ishida K."/>
            <person name="Kim E."/>
            <person name="Koreny L."/>
            <person name="Kroth P.G."/>
            <person name="Liu Y."/>
            <person name="Malik S.B."/>
            <person name="Maier U.G."/>
            <person name="McRose D."/>
            <person name="Mock T."/>
            <person name="Neilson J.A."/>
            <person name="Onodera N.T."/>
            <person name="Poole A.M."/>
            <person name="Pritham E.J."/>
            <person name="Richards T.A."/>
            <person name="Rocap G."/>
            <person name="Roy S.W."/>
            <person name="Sarai C."/>
            <person name="Schaack S."/>
            <person name="Shirato S."/>
            <person name="Slamovits C.H."/>
            <person name="Spencer D.F."/>
            <person name="Suzuki S."/>
            <person name="Worden A.Z."/>
            <person name="Zauner S."/>
            <person name="Barry K."/>
            <person name="Bell C."/>
            <person name="Bharti A.K."/>
            <person name="Crow J.A."/>
            <person name="Grimwood J."/>
            <person name="Kramer R."/>
            <person name="Lindquist E."/>
            <person name="Lucas S."/>
            <person name="Salamov A."/>
            <person name="McFadden G.I."/>
            <person name="Lane C.E."/>
            <person name="Keeling P.J."/>
            <person name="Gray M.W."/>
            <person name="Grigoriev I.V."/>
            <person name="Archibald J.M."/>
        </authorList>
    </citation>
    <scope>NUCLEOTIDE SEQUENCE</scope>
    <source>
        <strain evidence="2 4">CCMP2712</strain>
    </source>
</reference>
<reference evidence="4" key="2">
    <citation type="submission" date="2012-11" db="EMBL/GenBank/DDBJ databases">
        <authorList>
            <person name="Kuo A."/>
            <person name="Curtis B.A."/>
            <person name="Tanifuji G."/>
            <person name="Burki F."/>
            <person name="Gruber A."/>
            <person name="Irimia M."/>
            <person name="Maruyama S."/>
            <person name="Arias M.C."/>
            <person name="Ball S.G."/>
            <person name="Gile G.H."/>
            <person name="Hirakawa Y."/>
            <person name="Hopkins J.F."/>
            <person name="Rensing S.A."/>
            <person name="Schmutz J."/>
            <person name="Symeonidi A."/>
            <person name="Elias M."/>
            <person name="Eveleigh R.J."/>
            <person name="Herman E.K."/>
            <person name="Klute M.J."/>
            <person name="Nakayama T."/>
            <person name="Obornik M."/>
            <person name="Reyes-Prieto A."/>
            <person name="Armbrust E.V."/>
            <person name="Aves S.J."/>
            <person name="Beiko R.G."/>
            <person name="Coutinho P."/>
            <person name="Dacks J.B."/>
            <person name="Durnford D.G."/>
            <person name="Fast N.M."/>
            <person name="Green B.R."/>
            <person name="Grisdale C."/>
            <person name="Hempe F."/>
            <person name="Henrissat B."/>
            <person name="Hoppner M.P."/>
            <person name="Ishida K.-I."/>
            <person name="Kim E."/>
            <person name="Koreny L."/>
            <person name="Kroth P.G."/>
            <person name="Liu Y."/>
            <person name="Malik S.-B."/>
            <person name="Maier U.G."/>
            <person name="McRose D."/>
            <person name="Mock T."/>
            <person name="Neilson J.A."/>
            <person name="Onodera N.T."/>
            <person name="Poole A.M."/>
            <person name="Pritham E.J."/>
            <person name="Richards T.A."/>
            <person name="Rocap G."/>
            <person name="Roy S.W."/>
            <person name="Sarai C."/>
            <person name="Schaack S."/>
            <person name="Shirato S."/>
            <person name="Slamovits C.H."/>
            <person name="Spencer D.F."/>
            <person name="Suzuki S."/>
            <person name="Worden A.Z."/>
            <person name="Zauner S."/>
            <person name="Barry K."/>
            <person name="Bell C."/>
            <person name="Bharti A.K."/>
            <person name="Crow J.A."/>
            <person name="Grimwood J."/>
            <person name="Kramer R."/>
            <person name="Lindquist E."/>
            <person name="Lucas S."/>
            <person name="Salamov A."/>
            <person name="McFadden G.I."/>
            <person name="Lane C.E."/>
            <person name="Keeling P.J."/>
            <person name="Gray M.W."/>
            <person name="Grigoriev I.V."/>
            <person name="Archibald J.M."/>
        </authorList>
    </citation>
    <scope>NUCLEOTIDE SEQUENCE</scope>
    <source>
        <strain evidence="4">CCMP2712</strain>
    </source>
</reference>
<dbReference type="PANTHER" id="PTHR21715:SF0">
    <property type="entry name" value="RH04127P"/>
    <property type="match status" value="1"/>
</dbReference>
<reference evidence="3" key="3">
    <citation type="submission" date="2016-03" db="UniProtKB">
        <authorList>
            <consortium name="EnsemblProtists"/>
        </authorList>
    </citation>
    <scope>IDENTIFICATION</scope>
</reference>
<dbReference type="PaxDb" id="55529-EKX45198"/>
<dbReference type="EnsemblProtists" id="EKX45198">
    <property type="protein sequence ID" value="EKX45198"/>
    <property type="gene ID" value="GUITHDRAFT_108840"/>
</dbReference>
<dbReference type="KEGG" id="gtt:GUITHDRAFT_108840"/>
<feature type="domain" description="WW" evidence="1">
    <location>
        <begin position="67"/>
        <end position="100"/>
    </location>
</feature>
<dbReference type="InterPro" id="IPR053233">
    <property type="entry name" value="ABRA-related"/>
</dbReference>